<dbReference type="InterPro" id="IPR029058">
    <property type="entry name" value="AB_hydrolase_fold"/>
</dbReference>
<sequence length="239" mass="25111">MTATTDELPVVFVHGIRLSGAMWTEQLDLLGPGRPALAPDLPGHGRRRGERFTLDGAAGAVVEAADRLGGRALLVGVSLGGFVALAAAGRHPERFAGVLAAGCTSRPDAALRLPFRLGHRAMSALADGGEALGARILRRVLPPQVAGPAVAAGLATEVVPDVLAAARDLDPLGDLARYPGPVWLVNGRHDHFRRHERQFTAANPRATLVLVPGAGHYLPMTHGLRFARLVADFGRLARS</sequence>
<dbReference type="SUPFAM" id="SSF53474">
    <property type="entry name" value="alpha/beta-Hydrolases"/>
    <property type="match status" value="1"/>
</dbReference>
<dbReference type="AlphaFoldDB" id="A0AB39XWV7"/>
<dbReference type="EMBL" id="CP165727">
    <property type="protein sequence ID" value="XDV61734.1"/>
    <property type="molecule type" value="Genomic_DNA"/>
</dbReference>
<proteinExistence type="predicted"/>
<reference evidence="2" key="1">
    <citation type="submission" date="2024-08" db="EMBL/GenBank/DDBJ databases">
        <authorList>
            <person name="Yu S.T."/>
        </authorList>
    </citation>
    <scope>NUCLEOTIDE SEQUENCE</scope>
    <source>
        <strain evidence="2">R33</strain>
    </source>
</reference>
<keyword evidence="2" id="KW-0378">Hydrolase</keyword>
<dbReference type="PANTHER" id="PTHR43798">
    <property type="entry name" value="MONOACYLGLYCEROL LIPASE"/>
    <property type="match status" value="1"/>
</dbReference>
<dbReference type="Gene3D" id="3.40.50.1820">
    <property type="entry name" value="alpha/beta hydrolase"/>
    <property type="match status" value="1"/>
</dbReference>
<protein>
    <submittedName>
        <fullName evidence="2">Alpha/beta fold hydrolase</fullName>
    </submittedName>
</protein>
<organism evidence="2">
    <name type="scientific">Streptomyces sp. R33</name>
    <dbReference type="NCBI Taxonomy" id="3238629"/>
    <lineage>
        <taxon>Bacteria</taxon>
        <taxon>Bacillati</taxon>
        <taxon>Actinomycetota</taxon>
        <taxon>Actinomycetes</taxon>
        <taxon>Kitasatosporales</taxon>
        <taxon>Streptomycetaceae</taxon>
        <taxon>Streptomyces</taxon>
    </lineage>
</organism>
<dbReference type="InterPro" id="IPR000073">
    <property type="entry name" value="AB_hydrolase_1"/>
</dbReference>
<evidence type="ECO:0000313" key="2">
    <source>
        <dbReference type="EMBL" id="XDV61734.1"/>
    </source>
</evidence>
<dbReference type="PRINTS" id="PR00111">
    <property type="entry name" value="ABHYDROLASE"/>
</dbReference>
<accession>A0AB39XWV7</accession>
<dbReference type="GO" id="GO:0016787">
    <property type="term" value="F:hydrolase activity"/>
    <property type="evidence" value="ECO:0007669"/>
    <property type="project" value="UniProtKB-KW"/>
</dbReference>
<feature type="domain" description="AB hydrolase-1" evidence="1">
    <location>
        <begin position="10"/>
        <end position="228"/>
    </location>
</feature>
<dbReference type="Pfam" id="PF12697">
    <property type="entry name" value="Abhydrolase_6"/>
    <property type="match status" value="1"/>
</dbReference>
<name>A0AB39XWV7_9ACTN</name>
<evidence type="ECO:0000259" key="1">
    <source>
        <dbReference type="Pfam" id="PF12697"/>
    </source>
</evidence>
<dbReference type="RefSeq" id="WP_136226922.1">
    <property type="nucleotide sequence ID" value="NZ_CP165727.1"/>
</dbReference>
<dbReference type="InterPro" id="IPR050266">
    <property type="entry name" value="AB_hydrolase_sf"/>
</dbReference>
<gene>
    <name evidence="2" type="ORF">AB5J51_01605</name>
</gene>